<protein>
    <submittedName>
        <fullName evidence="2">Uncharacterized protein</fullName>
    </submittedName>
</protein>
<evidence type="ECO:0000313" key="2">
    <source>
        <dbReference type="EMBL" id="GAH86610.1"/>
    </source>
</evidence>
<accession>X1JZ00</accession>
<feature type="region of interest" description="Disordered" evidence="1">
    <location>
        <begin position="1"/>
        <end position="58"/>
    </location>
</feature>
<dbReference type="AlphaFoldDB" id="X1JZ00"/>
<organism evidence="2">
    <name type="scientific">marine sediment metagenome</name>
    <dbReference type="NCBI Taxonomy" id="412755"/>
    <lineage>
        <taxon>unclassified sequences</taxon>
        <taxon>metagenomes</taxon>
        <taxon>ecological metagenomes</taxon>
    </lineage>
</organism>
<proteinExistence type="predicted"/>
<name>X1JZ00_9ZZZZ</name>
<sequence>MGLTATATISGHTLPAGRRAHTKSQPRRAADKFTLSRAEGSADEPARPLLSRLSYPVI</sequence>
<feature type="compositionally biased region" description="Polar residues" evidence="1">
    <location>
        <begin position="1"/>
        <end position="11"/>
    </location>
</feature>
<evidence type="ECO:0000256" key="1">
    <source>
        <dbReference type="SAM" id="MobiDB-lite"/>
    </source>
</evidence>
<gene>
    <name evidence="2" type="ORF">S03H2_59990</name>
</gene>
<dbReference type="EMBL" id="BARU01038620">
    <property type="protein sequence ID" value="GAH86610.1"/>
    <property type="molecule type" value="Genomic_DNA"/>
</dbReference>
<reference evidence="2" key="1">
    <citation type="journal article" date="2014" name="Front. Microbiol.">
        <title>High frequency of phylogenetically diverse reductive dehalogenase-homologous genes in deep subseafloor sedimentary metagenomes.</title>
        <authorList>
            <person name="Kawai M."/>
            <person name="Futagami T."/>
            <person name="Toyoda A."/>
            <person name="Takaki Y."/>
            <person name="Nishi S."/>
            <person name="Hori S."/>
            <person name="Arai W."/>
            <person name="Tsubouchi T."/>
            <person name="Morono Y."/>
            <person name="Uchiyama I."/>
            <person name="Ito T."/>
            <person name="Fujiyama A."/>
            <person name="Inagaki F."/>
            <person name="Takami H."/>
        </authorList>
    </citation>
    <scope>NUCLEOTIDE SEQUENCE</scope>
    <source>
        <strain evidence="2">Expedition CK06-06</strain>
    </source>
</reference>
<comment type="caution">
    <text evidence="2">The sequence shown here is derived from an EMBL/GenBank/DDBJ whole genome shotgun (WGS) entry which is preliminary data.</text>
</comment>